<feature type="chain" id="PRO_5005209877" description="Glutathione hydrolase proenzyme" evidence="12">
    <location>
        <begin position="22"/>
        <end position="605"/>
    </location>
</feature>
<evidence type="ECO:0000256" key="12">
    <source>
        <dbReference type="SAM" id="SignalP"/>
    </source>
</evidence>
<dbReference type="SUPFAM" id="SSF56235">
    <property type="entry name" value="N-terminal nucleophile aminohydrolases (Ntn hydrolases)"/>
    <property type="match status" value="1"/>
</dbReference>
<evidence type="ECO:0000256" key="9">
    <source>
        <dbReference type="PIRSR" id="PIRSR600101-1"/>
    </source>
</evidence>
<dbReference type="Gene3D" id="1.10.246.130">
    <property type="match status" value="1"/>
</dbReference>
<keyword evidence="12" id="KW-0732">Signal</keyword>
<evidence type="ECO:0000256" key="4">
    <source>
        <dbReference type="ARBA" id="ARBA00022679"/>
    </source>
</evidence>
<evidence type="ECO:0000256" key="7">
    <source>
        <dbReference type="ARBA" id="ARBA00023315"/>
    </source>
</evidence>
<evidence type="ECO:0000313" key="13">
    <source>
        <dbReference type="EMBL" id="AKQ02773.1"/>
    </source>
</evidence>
<comment type="catalytic activity">
    <reaction evidence="1 11">
        <text>an S-substituted glutathione + H2O = an S-substituted L-cysteinylglycine + L-glutamate</text>
        <dbReference type="Rhea" id="RHEA:59468"/>
        <dbReference type="ChEBI" id="CHEBI:15377"/>
        <dbReference type="ChEBI" id="CHEBI:29985"/>
        <dbReference type="ChEBI" id="CHEBI:90779"/>
        <dbReference type="ChEBI" id="CHEBI:143103"/>
        <dbReference type="EC" id="3.4.19.13"/>
    </reaction>
</comment>
<dbReference type="PANTHER" id="PTHR43199:SF1">
    <property type="entry name" value="GLUTATHIONE HYDROLASE PROENZYME"/>
    <property type="match status" value="1"/>
</dbReference>
<dbReference type="InterPro" id="IPR029055">
    <property type="entry name" value="Ntn_hydrolases_N"/>
</dbReference>
<feature type="binding site" evidence="10">
    <location>
        <position position="459"/>
    </location>
    <ligand>
        <name>L-glutamate</name>
        <dbReference type="ChEBI" id="CHEBI:29985"/>
    </ligand>
</feature>
<keyword evidence="5 11" id="KW-0378">Hydrolase</keyword>
<comment type="catalytic activity">
    <reaction evidence="2 11">
        <text>glutathione + H2O = L-cysteinylglycine + L-glutamate</text>
        <dbReference type="Rhea" id="RHEA:28807"/>
        <dbReference type="ChEBI" id="CHEBI:15377"/>
        <dbReference type="ChEBI" id="CHEBI:29985"/>
        <dbReference type="ChEBI" id="CHEBI:57925"/>
        <dbReference type="ChEBI" id="CHEBI:61694"/>
        <dbReference type="EC" id="3.4.19.13"/>
    </reaction>
</comment>
<comment type="catalytic activity">
    <reaction evidence="8 11">
        <text>an N-terminal (5-L-glutamyl)-[peptide] + an alpha-amino acid = 5-L-glutamyl amino acid + an N-terminal L-alpha-aminoacyl-[peptide]</text>
        <dbReference type="Rhea" id="RHEA:23904"/>
        <dbReference type="Rhea" id="RHEA-COMP:9780"/>
        <dbReference type="Rhea" id="RHEA-COMP:9795"/>
        <dbReference type="ChEBI" id="CHEBI:77644"/>
        <dbReference type="ChEBI" id="CHEBI:78597"/>
        <dbReference type="ChEBI" id="CHEBI:78599"/>
        <dbReference type="ChEBI" id="CHEBI:78608"/>
        <dbReference type="EC" id="2.3.2.2"/>
    </reaction>
</comment>
<keyword evidence="4 11" id="KW-0808">Transferase</keyword>
<dbReference type="GO" id="GO:0006751">
    <property type="term" value="P:glutathione catabolic process"/>
    <property type="evidence" value="ECO:0007669"/>
    <property type="project" value="UniProtKB-UniRule"/>
</dbReference>
<evidence type="ECO:0000256" key="10">
    <source>
        <dbReference type="PIRSR" id="PIRSR600101-2"/>
    </source>
</evidence>
<comment type="pathway">
    <text evidence="11">Sulfur metabolism; glutathione metabolism.</text>
</comment>
<dbReference type="EC" id="2.3.2.2" evidence="11"/>
<dbReference type="InterPro" id="IPR055262">
    <property type="entry name" value="GGT_CS"/>
</dbReference>
<comment type="subunit">
    <text evidence="11">This enzyme consists of two polypeptide chains, which are synthesized in precursor form from a single polypeptide.</text>
</comment>
<dbReference type="InterPro" id="IPR000101">
    <property type="entry name" value="GGT_peptidase"/>
</dbReference>
<proteinExistence type="inferred from homology"/>
<evidence type="ECO:0000256" key="1">
    <source>
        <dbReference type="ARBA" id="ARBA00001049"/>
    </source>
</evidence>
<feature type="signal peptide" evidence="12">
    <location>
        <begin position="1"/>
        <end position="21"/>
    </location>
</feature>
<dbReference type="InterPro" id="IPR043138">
    <property type="entry name" value="GGT_lsub"/>
</dbReference>
<dbReference type="InterPro" id="IPR051792">
    <property type="entry name" value="GGT_bact"/>
</dbReference>
<dbReference type="EMBL" id="KT007003">
    <property type="protein sequence ID" value="AKQ02773.1"/>
    <property type="molecule type" value="Genomic_DNA"/>
</dbReference>
<dbReference type="PROSITE" id="PS00462">
    <property type="entry name" value="G_GLU_TRANSPEPTIDASE"/>
    <property type="match status" value="1"/>
</dbReference>
<dbReference type="PRINTS" id="PR01210">
    <property type="entry name" value="GGTRANSPTASE"/>
</dbReference>
<sequence length="605" mass="63235">MRSRIRSTALSRAAMVVALLAACRQQPTPGPIPAPGGGVPGPVPPVALIELRDPAAVAEAAARAAFPGGWRFPVGTPATFAEHAMVVSNSKLASEAGVEILKAGGNAVDAAVATGFALAVTYPSAGNIGGGGFMNIRMADGRIAVIDYREVAPLAATRDMYLGPDGKLTNKSTLGYLASGVPGSVAGLAEALKKYGSLPLAKVMAPAIRLAEEGFVVDSAFSRGGACSRQIAQFEGRAVFCPGGSALKPGARLVQADLARTLKQIAADGPKAFYEGAIADSLVAEEVRGGGIITKEDLRRYKPVWRTPIRSTYRGYTLFTMPPASSGGITMTETLNILEHFAPLPPAGSVQYAHLLAESYRRSFMDRNSKLGDPAFVKVPLKELTSKEYGKKLAAQIDRARASKTPAIETKAEGDHTTHYSVVDAAGNAVATTTTLNGGYGAGVWVRGGGFFMNNEMDDFAAQPGTPNMYGLVQGEQNAIQPGKRMLSAMSPTIVLDPSGRLLMVTGAAGGPTIITATMEVILNVIEHHMSLADAMRAPRLHHQALPDEIRYEPNGLAPAVVDSLKAMGHQVRTSGLANVNSILRVAGGWHGVYEPRSVGGAVGY</sequence>
<feature type="binding site" evidence="10">
    <location>
        <position position="511"/>
    </location>
    <ligand>
        <name>L-glutamate</name>
        <dbReference type="ChEBI" id="CHEBI:29985"/>
    </ligand>
</feature>
<keyword evidence="6 11" id="KW-0865">Zymogen</keyword>
<dbReference type="UniPathway" id="UPA00204"/>
<feature type="binding site" evidence="10">
    <location>
        <position position="149"/>
    </location>
    <ligand>
        <name>L-glutamate</name>
        <dbReference type="ChEBI" id="CHEBI:29985"/>
    </ligand>
</feature>
<reference evidence="13" key="1">
    <citation type="journal article" date="2015" name="ISME J.">
        <title>Aquifer environment selects for microbial species cohorts in sediment and groundwater.</title>
        <authorList>
            <person name="Hug L.A."/>
            <person name="Thomas B.C."/>
            <person name="Brown C.T."/>
            <person name="Frischkorn K.R."/>
            <person name="Williams K.H."/>
            <person name="Tringe S.G."/>
            <person name="Banfield J.F."/>
        </authorList>
    </citation>
    <scope>NUCLEOTIDE SEQUENCE</scope>
</reference>
<feature type="active site" description="Nucleophile" evidence="9">
    <location>
        <position position="417"/>
    </location>
</feature>
<dbReference type="PROSITE" id="PS51257">
    <property type="entry name" value="PROKAR_LIPOPROTEIN"/>
    <property type="match status" value="1"/>
</dbReference>
<accession>A0A0H4T509</accession>
<dbReference type="InterPro" id="IPR043137">
    <property type="entry name" value="GGT_ssub_C"/>
</dbReference>
<dbReference type="EC" id="3.4.19.13" evidence="11"/>
<evidence type="ECO:0000256" key="11">
    <source>
        <dbReference type="RuleBase" id="RU368036"/>
    </source>
</evidence>
<dbReference type="Gene3D" id="3.60.20.40">
    <property type="match status" value="1"/>
</dbReference>
<dbReference type="PANTHER" id="PTHR43199">
    <property type="entry name" value="GLUTATHIONE HYDROLASE"/>
    <property type="match status" value="1"/>
</dbReference>
<feature type="binding site" evidence="10">
    <location>
        <begin position="435"/>
        <end position="437"/>
    </location>
    <ligand>
        <name>L-glutamate</name>
        <dbReference type="ChEBI" id="CHEBI:29985"/>
    </ligand>
</feature>
<dbReference type="Pfam" id="PF01019">
    <property type="entry name" value="G_glu_transpept"/>
    <property type="match status" value="1"/>
</dbReference>
<evidence type="ECO:0000256" key="6">
    <source>
        <dbReference type="ARBA" id="ARBA00023145"/>
    </source>
</evidence>
<evidence type="ECO:0000256" key="2">
    <source>
        <dbReference type="ARBA" id="ARBA00001089"/>
    </source>
</evidence>
<evidence type="ECO:0000256" key="5">
    <source>
        <dbReference type="ARBA" id="ARBA00022801"/>
    </source>
</evidence>
<evidence type="ECO:0000256" key="3">
    <source>
        <dbReference type="ARBA" id="ARBA00009381"/>
    </source>
</evidence>
<protein>
    <recommendedName>
        <fullName evidence="11">Glutathione hydrolase proenzyme</fullName>
        <ecNumber evidence="11">2.3.2.2</ecNumber>
        <ecNumber evidence="11">3.4.19.13</ecNumber>
    </recommendedName>
    <component>
        <recommendedName>
            <fullName evidence="11">Glutathione hydrolase large chain</fullName>
        </recommendedName>
    </component>
    <component>
        <recommendedName>
            <fullName evidence="11">Glutathione hydrolase small chain</fullName>
        </recommendedName>
    </component>
</protein>
<comment type="similarity">
    <text evidence="3 11">Belongs to the gamma-glutamyltransferase family.</text>
</comment>
<dbReference type="GO" id="GO:0103068">
    <property type="term" value="F:leukotriene C4 gamma-glutamyl transferase activity"/>
    <property type="evidence" value="ECO:0007669"/>
    <property type="project" value="UniProtKB-EC"/>
</dbReference>
<keyword evidence="7 11" id="KW-0012">Acyltransferase</keyword>
<dbReference type="GO" id="GO:0006750">
    <property type="term" value="P:glutathione biosynthetic process"/>
    <property type="evidence" value="ECO:0007669"/>
    <property type="project" value="UniProtKB-KW"/>
</dbReference>
<keyword evidence="11" id="KW-0317">Glutathione biosynthesis</keyword>
<organism evidence="13">
    <name type="scientific">uncultured Gemmatimonadetes bacterium Rifle_16ft_4_minimus_37772</name>
    <dbReference type="NCBI Taxonomy" id="1665097"/>
    <lineage>
        <taxon>Bacteria</taxon>
        <taxon>Pseudomonadati</taxon>
        <taxon>Gemmatimonadota</taxon>
        <taxon>environmental samples</taxon>
    </lineage>
</organism>
<evidence type="ECO:0000256" key="8">
    <source>
        <dbReference type="ARBA" id="ARBA00047417"/>
    </source>
</evidence>
<dbReference type="AlphaFoldDB" id="A0A0H4T509"/>
<comment type="PTM">
    <text evidence="11">Cleaved by autocatalysis into a large and a small subunit.</text>
</comment>
<dbReference type="NCBIfam" id="TIGR00066">
    <property type="entry name" value="g_glut_trans"/>
    <property type="match status" value="1"/>
</dbReference>
<dbReference type="GO" id="GO:0036374">
    <property type="term" value="F:glutathione hydrolase activity"/>
    <property type="evidence" value="ECO:0007669"/>
    <property type="project" value="UniProtKB-UniRule"/>
</dbReference>
<name>A0A0H4T509_9BACT</name>